<dbReference type="InterPro" id="IPR050109">
    <property type="entry name" value="HTH-type_TetR-like_transc_reg"/>
</dbReference>
<dbReference type="EMBL" id="JAVDYC010000001">
    <property type="protein sequence ID" value="MDR7320470.1"/>
    <property type="molecule type" value="Genomic_DNA"/>
</dbReference>
<evidence type="ECO:0000313" key="7">
    <source>
        <dbReference type="Proteomes" id="UP001183629"/>
    </source>
</evidence>
<keyword evidence="2 4" id="KW-0238">DNA-binding</keyword>
<dbReference type="Gene3D" id="1.10.357.10">
    <property type="entry name" value="Tetracycline Repressor, domain 2"/>
    <property type="match status" value="1"/>
</dbReference>
<name>A0AAE4CPZ9_9ACTN</name>
<feature type="DNA-binding region" description="H-T-H motif" evidence="4">
    <location>
        <begin position="37"/>
        <end position="56"/>
    </location>
</feature>
<sequence length="195" mass="20995">MPRIRGASIGEHHEMVWAGLAEATRELLRERDYDSITMGHIGARAGLARNTLYNYARDRSALIVALTERIARPTAERVAGIAARSADPAAERLREIVEVVLAALTDPVLQLMFRPVGTVVPKGPDSPFQAIVTEVERVVRDGIARGEFRDVGDVPLTVELLSGVLRAGAERAGREPSAVPDVSRAASDVILASLT</sequence>
<evidence type="ECO:0000313" key="6">
    <source>
        <dbReference type="EMBL" id="MDR7320470.1"/>
    </source>
</evidence>
<dbReference type="PROSITE" id="PS50977">
    <property type="entry name" value="HTH_TETR_2"/>
    <property type="match status" value="1"/>
</dbReference>
<evidence type="ECO:0000256" key="1">
    <source>
        <dbReference type="ARBA" id="ARBA00023015"/>
    </source>
</evidence>
<keyword evidence="1" id="KW-0805">Transcription regulation</keyword>
<keyword evidence="3" id="KW-0804">Transcription</keyword>
<evidence type="ECO:0000259" key="5">
    <source>
        <dbReference type="PROSITE" id="PS50977"/>
    </source>
</evidence>
<dbReference type="SUPFAM" id="SSF48498">
    <property type="entry name" value="Tetracyclin repressor-like, C-terminal domain"/>
    <property type="match status" value="1"/>
</dbReference>
<evidence type="ECO:0000256" key="3">
    <source>
        <dbReference type="ARBA" id="ARBA00023163"/>
    </source>
</evidence>
<accession>A0AAE4CPZ9</accession>
<feature type="domain" description="HTH tetR-type" evidence="5">
    <location>
        <begin position="14"/>
        <end position="74"/>
    </location>
</feature>
<keyword evidence="7" id="KW-1185">Reference proteome</keyword>
<dbReference type="RefSeq" id="WP_310408984.1">
    <property type="nucleotide sequence ID" value="NZ_JAVDYC010000001.1"/>
</dbReference>
<gene>
    <name evidence="6" type="ORF">J2S44_000720</name>
</gene>
<evidence type="ECO:0000256" key="4">
    <source>
        <dbReference type="PROSITE-ProRule" id="PRU00335"/>
    </source>
</evidence>
<dbReference type="InterPro" id="IPR009057">
    <property type="entry name" value="Homeodomain-like_sf"/>
</dbReference>
<dbReference type="InterPro" id="IPR036271">
    <property type="entry name" value="Tet_transcr_reg_TetR-rel_C_sf"/>
</dbReference>
<comment type="caution">
    <text evidence="6">The sequence shown here is derived from an EMBL/GenBank/DDBJ whole genome shotgun (WGS) entry which is preliminary data.</text>
</comment>
<organism evidence="6 7">
    <name type="scientific">Catenuloplanes niger</name>
    <dbReference type="NCBI Taxonomy" id="587534"/>
    <lineage>
        <taxon>Bacteria</taxon>
        <taxon>Bacillati</taxon>
        <taxon>Actinomycetota</taxon>
        <taxon>Actinomycetes</taxon>
        <taxon>Micromonosporales</taxon>
        <taxon>Micromonosporaceae</taxon>
        <taxon>Catenuloplanes</taxon>
    </lineage>
</organism>
<evidence type="ECO:0000256" key="2">
    <source>
        <dbReference type="ARBA" id="ARBA00023125"/>
    </source>
</evidence>
<protein>
    <submittedName>
        <fullName evidence="6">AcrR family transcriptional regulator</fullName>
    </submittedName>
</protein>
<proteinExistence type="predicted"/>
<dbReference type="PANTHER" id="PTHR30055">
    <property type="entry name" value="HTH-TYPE TRANSCRIPTIONAL REGULATOR RUTR"/>
    <property type="match status" value="1"/>
</dbReference>
<dbReference type="PANTHER" id="PTHR30055:SF234">
    <property type="entry name" value="HTH-TYPE TRANSCRIPTIONAL REGULATOR BETI"/>
    <property type="match status" value="1"/>
</dbReference>
<dbReference type="Pfam" id="PF00440">
    <property type="entry name" value="TetR_N"/>
    <property type="match status" value="1"/>
</dbReference>
<dbReference type="GO" id="GO:0000976">
    <property type="term" value="F:transcription cis-regulatory region binding"/>
    <property type="evidence" value="ECO:0007669"/>
    <property type="project" value="TreeGrafter"/>
</dbReference>
<dbReference type="GO" id="GO:0003700">
    <property type="term" value="F:DNA-binding transcription factor activity"/>
    <property type="evidence" value="ECO:0007669"/>
    <property type="project" value="TreeGrafter"/>
</dbReference>
<dbReference type="SUPFAM" id="SSF46689">
    <property type="entry name" value="Homeodomain-like"/>
    <property type="match status" value="1"/>
</dbReference>
<reference evidence="6 7" key="1">
    <citation type="submission" date="2023-07" db="EMBL/GenBank/DDBJ databases">
        <title>Sequencing the genomes of 1000 actinobacteria strains.</title>
        <authorList>
            <person name="Klenk H.-P."/>
        </authorList>
    </citation>
    <scope>NUCLEOTIDE SEQUENCE [LARGE SCALE GENOMIC DNA]</scope>
    <source>
        <strain evidence="6 7">DSM 44711</strain>
    </source>
</reference>
<dbReference type="Proteomes" id="UP001183629">
    <property type="component" value="Unassembled WGS sequence"/>
</dbReference>
<dbReference type="AlphaFoldDB" id="A0AAE4CPZ9"/>
<dbReference type="InterPro" id="IPR001647">
    <property type="entry name" value="HTH_TetR"/>
</dbReference>